<dbReference type="CDD" id="cd09272">
    <property type="entry name" value="RNase_HI_RT_Ty1"/>
    <property type="match status" value="1"/>
</dbReference>
<accession>A0A8T0L3Y3</accession>
<reference evidence="2 3" key="1">
    <citation type="submission" date="2020-05" db="EMBL/GenBank/DDBJ databases">
        <title>Vigna angularis (adzuki bean) Var. LongXiaoDou No. 4 denovo assembly.</title>
        <authorList>
            <person name="Xiang H."/>
        </authorList>
    </citation>
    <scope>NUCLEOTIDE SEQUENCE [LARGE SCALE GENOMIC DNA]</scope>
    <source>
        <tissue evidence="2">Leaf</tissue>
    </source>
</reference>
<dbReference type="PANTHER" id="PTHR11439">
    <property type="entry name" value="GAG-POL-RELATED RETROTRANSPOSON"/>
    <property type="match status" value="1"/>
</dbReference>
<sequence length="425" mass="47848">MNTVRVLLSLAANNDWDLQQFDVKNAFLHGDLEEEIYMELPPGYKEQVAAGTVCKLRKALYGLKQSPRAWFGRFTKVMTGLGYKQSQGDHTLFIKHSASGGVTILLVYVDDIIVSGDDKREQQVLSECLAKEFEIKTLGRLKYFLGIEVAHSKKGIFISQQKYITDLLRETGKTGCRPASTPVDPNIKLGSMEDDIAVDREMYQRLVGRLIYLSHTRPDIAFAVSLVSQFMHQPKEAHLQAALRIVQYLKGTAGRGILFKRNKSVSLEAYTDADYAGSVIDRRSTTGYCTFLGGNLVTWKSKKQSVVARSSAEAEFRAMAHGICELLWLKIILEDLKIKWDEPMRLYCDNKSAISIVHNPVQHDRTKHIEVDRHFIKEKLDSGMICTPYVSTQNQLADILTKGLNCINFEGIVSKLGMENTYSPA</sequence>
<organism evidence="2 3">
    <name type="scientific">Phaseolus angularis</name>
    <name type="common">Azuki bean</name>
    <name type="synonym">Vigna angularis</name>
    <dbReference type="NCBI Taxonomy" id="3914"/>
    <lineage>
        <taxon>Eukaryota</taxon>
        <taxon>Viridiplantae</taxon>
        <taxon>Streptophyta</taxon>
        <taxon>Embryophyta</taxon>
        <taxon>Tracheophyta</taxon>
        <taxon>Spermatophyta</taxon>
        <taxon>Magnoliopsida</taxon>
        <taxon>eudicotyledons</taxon>
        <taxon>Gunneridae</taxon>
        <taxon>Pentapetalae</taxon>
        <taxon>rosids</taxon>
        <taxon>fabids</taxon>
        <taxon>Fabales</taxon>
        <taxon>Fabaceae</taxon>
        <taxon>Papilionoideae</taxon>
        <taxon>50 kb inversion clade</taxon>
        <taxon>NPAAA clade</taxon>
        <taxon>indigoferoid/millettioid clade</taxon>
        <taxon>Phaseoleae</taxon>
        <taxon>Vigna</taxon>
    </lineage>
</organism>
<dbReference type="Pfam" id="PF07727">
    <property type="entry name" value="RVT_2"/>
    <property type="match status" value="1"/>
</dbReference>
<protein>
    <submittedName>
        <fullName evidence="2">Retrovirus-related Pol polyprotein from transposon RE1 Retro element 1</fullName>
    </submittedName>
</protein>
<dbReference type="InterPro" id="IPR013103">
    <property type="entry name" value="RVT_2"/>
</dbReference>
<dbReference type="AlphaFoldDB" id="A0A8T0L3Y3"/>
<dbReference type="InterPro" id="IPR043502">
    <property type="entry name" value="DNA/RNA_pol_sf"/>
</dbReference>
<dbReference type="EMBL" id="JABFOF010000002">
    <property type="protein sequence ID" value="KAG2406867.1"/>
    <property type="molecule type" value="Genomic_DNA"/>
</dbReference>
<evidence type="ECO:0000313" key="2">
    <source>
        <dbReference type="EMBL" id="KAG2406867.1"/>
    </source>
</evidence>
<evidence type="ECO:0000259" key="1">
    <source>
        <dbReference type="Pfam" id="PF07727"/>
    </source>
</evidence>
<feature type="domain" description="Reverse transcriptase Ty1/copia-type" evidence="1">
    <location>
        <begin position="2"/>
        <end position="183"/>
    </location>
</feature>
<evidence type="ECO:0000313" key="3">
    <source>
        <dbReference type="Proteomes" id="UP000743370"/>
    </source>
</evidence>
<gene>
    <name evidence="2" type="ORF">HKW66_Vig0061240</name>
</gene>
<dbReference type="Proteomes" id="UP000743370">
    <property type="component" value="Unassembled WGS sequence"/>
</dbReference>
<proteinExistence type="predicted"/>
<comment type="caution">
    <text evidence="2">The sequence shown here is derived from an EMBL/GenBank/DDBJ whole genome shotgun (WGS) entry which is preliminary data.</text>
</comment>
<dbReference type="PANTHER" id="PTHR11439:SF440">
    <property type="entry name" value="INTEGRASE CATALYTIC DOMAIN-CONTAINING PROTEIN"/>
    <property type="match status" value="1"/>
</dbReference>
<name>A0A8T0L3Y3_PHAAN</name>
<dbReference type="SUPFAM" id="SSF56672">
    <property type="entry name" value="DNA/RNA polymerases"/>
    <property type="match status" value="1"/>
</dbReference>